<keyword evidence="3" id="KW-0418">Kinase</keyword>
<dbReference type="OrthoDB" id="415590at2759"/>
<accession>A0A9D4YU42</accession>
<dbReference type="Gene3D" id="3.40.1190.20">
    <property type="match status" value="1"/>
</dbReference>
<dbReference type="Pfam" id="PF00294">
    <property type="entry name" value="PfkB"/>
    <property type="match status" value="1"/>
</dbReference>
<dbReference type="SUPFAM" id="SSF53613">
    <property type="entry name" value="Ribokinase-like"/>
    <property type="match status" value="1"/>
</dbReference>
<dbReference type="GO" id="GO:0016301">
    <property type="term" value="F:kinase activity"/>
    <property type="evidence" value="ECO:0007669"/>
    <property type="project" value="UniProtKB-KW"/>
</dbReference>
<comment type="similarity">
    <text evidence="1">Belongs to the carbohydrate kinase PfkB family.</text>
</comment>
<evidence type="ECO:0000313" key="6">
    <source>
        <dbReference type="Proteomes" id="UP001055712"/>
    </source>
</evidence>
<comment type="caution">
    <text evidence="5">The sequence shown here is derived from an EMBL/GenBank/DDBJ whole genome shotgun (WGS) entry which is preliminary data.</text>
</comment>
<evidence type="ECO:0000259" key="4">
    <source>
        <dbReference type="Pfam" id="PF00294"/>
    </source>
</evidence>
<evidence type="ECO:0000256" key="3">
    <source>
        <dbReference type="ARBA" id="ARBA00022777"/>
    </source>
</evidence>
<keyword evidence="6" id="KW-1185">Reference proteome</keyword>
<protein>
    <recommendedName>
        <fullName evidence="4">Carbohydrate kinase PfkB domain-containing protein</fullName>
    </recommendedName>
</protein>
<reference evidence="5" key="1">
    <citation type="journal article" date="2019" name="Plant J.">
        <title>Chlorella vulgaris genome assembly and annotation reveals the molecular basis for metabolic acclimation to high light conditions.</title>
        <authorList>
            <person name="Cecchin M."/>
            <person name="Marcolungo L."/>
            <person name="Rossato M."/>
            <person name="Girolomoni L."/>
            <person name="Cosentino E."/>
            <person name="Cuine S."/>
            <person name="Li-Beisson Y."/>
            <person name="Delledonne M."/>
            <person name="Ballottari M."/>
        </authorList>
    </citation>
    <scope>NUCLEOTIDE SEQUENCE</scope>
    <source>
        <strain evidence="5">211/11P</strain>
    </source>
</reference>
<gene>
    <name evidence="5" type="ORF">D9Q98_008830</name>
</gene>
<dbReference type="AlphaFoldDB" id="A0A9D4YU42"/>
<dbReference type="InterPro" id="IPR029056">
    <property type="entry name" value="Ribokinase-like"/>
</dbReference>
<dbReference type="EMBL" id="SIDB01000011">
    <property type="protein sequence ID" value="KAI3426463.1"/>
    <property type="molecule type" value="Genomic_DNA"/>
</dbReference>
<evidence type="ECO:0000313" key="5">
    <source>
        <dbReference type="EMBL" id="KAI3426463.1"/>
    </source>
</evidence>
<organism evidence="5 6">
    <name type="scientific">Chlorella vulgaris</name>
    <name type="common">Green alga</name>
    <dbReference type="NCBI Taxonomy" id="3077"/>
    <lineage>
        <taxon>Eukaryota</taxon>
        <taxon>Viridiplantae</taxon>
        <taxon>Chlorophyta</taxon>
        <taxon>core chlorophytes</taxon>
        <taxon>Trebouxiophyceae</taxon>
        <taxon>Chlorellales</taxon>
        <taxon>Chlorellaceae</taxon>
        <taxon>Chlorella clade</taxon>
        <taxon>Chlorella</taxon>
    </lineage>
</organism>
<name>A0A9D4YU42_CHLVU</name>
<proteinExistence type="inferred from homology"/>
<evidence type="ECO:0000256" key="1">
    <source>
        <dbReference type="ARBA" id="ARBA00010688"/>
    </source>
</evidence>
<reference evidence="5" key="2">
    <citation type="submission" date="2020-11" db="EMBL/GenBank/DDBJ databases">
        <authorList>
            <person name="Cecchin M."/>
            <person name="Marcolungo L."/>
            <person name="Rossato M."/>
            <person name="Girolomoni L."/>
            <person name="Cosentino E."/>
            <person name="Cuine S."/>
            <person name="Li-Beisson Y."/>
            <person name="Delledonne M."/>
            <person name="Ballottari M."/>
        </authorList>
    </citation>
    <scope>NUCLEOTIDE SEQUENCE</scope>
    <source>
        <strain evidence="5">211/11P</strain>
        <tissue evidence="5">Whole cell</tissue>
    </source>
</reference>
<keyword evidence="2" id="KW-0808">Transferase</keyword>
<evidence type="ECO:0000256" key="2">
    <source>
        <dbReference type="ARBA" id="ARBA00022679"/>
    </source>
</evidence>
<dbReference type="InterPro" id="IPR011611">
    <property type="entry name" value="PfkB_dom"/>
</dbReference>
<sequence>MHDVVGLGDPVLDIVARVDHELLQKLGAEPGGCLPVSAEEMARLLAMPELRSNMMRIPGGSAANVLKGLASLASSSSSSSSTSTSASSSIRSLSVAFVGMVGADEVGREYRRSIAAHGVDPLLLQSSSGAATATCLCLVTPDGQRTMRTALCAALELNTPQQLPPELTPPSASGAGSQGSRGGGGLALLHAEGYCLYRVHVAAAAMRAARARGARVSLDLASFEVVANCWAALCSLLQERLVDIVFCNEQEAAALCQAASVQLPLGASGQQVVAAAQDYLLQQGVGTVIISRGGKGCSAKSAEGITAVCAASSVAIVDTVGAGDYFTSGCLLGLLSGASLAACTACGCAAGTAAVQTAGAELEAQALRQLRARIAGILAADGGAAGGKAHGQGGAAAGDAVVGDCTSSLQRVREQEALAA</sequence>
<feature type="domain" description="Carbohydrate kinase PfkB" evidence="4">
    <location>
        <begin position="53"/>
        <end position="361"/>
    </location>
</feature>
<dbReference type="PANTHER" id="PTHR43320">
    <property type="entry name" value="SUGAR KINASE"/>
    <property type="match status" value="1"/>
</dbReference>
<dbReference type="Proteomes" id="UP001055712">
    <property type="component" value="Unassembled WGS sequence"/>
</dbReference>
<dbReference type="PANTHER" id="PTHR43320:SF1">
    <property type="entry name" value="OS01G0105900 PROTEIN"/>
    <property type="match status" value="1"/>
</dbReference>
<dbReference type="InterPro" id="IPR052700">
    <property type="entry name" value="Carb_kinase_PfkB-like"/>
</dbReference>